<gene>
    <name evidence="8" type="ORF">JTE90_015336</name>
</gene>
<name>A0AAV6U666_9ARAC</name>
<protein>
    <recommendedName>
        <fullName evidence="7">Major facilitator superfamily (MFS) profile domain-containing protein</fullName>
    </recommendedName>
</protein>
<feature type="transmembrane region" description="Helical" evidence="6">
    <location>
        <begin position="66"/>
        <end position="88"/>
    </location>
</feature>
<comment type="caution">
    <text evidence="8">The sequence shown here is derived from an EMBL/GenBank/DDBJ whole genome shotgun (WGS) entry which is preliminary data.</text>
</comment>
<feature type="transmembrane region" description="Helical" evidence="6">
    <location>
        <begin position="440"/>
        <end position="458"/>
    </location>
</feature>
<dbReference type="SUPFAM" id="SSF103473">
    <property type="entry name" value="MFS general substrate transporter"/>
    <property type="match status" value="1"/>
</dbReference>
<evidence type="ECO:0000256" key="2">
    <source>
        <dbReference type="ARBA" id="ARBA00005241"/>
    </source>
</evidence>
<feature type="transmembrane region" description="Helical" evidence="6">
    <location>
        <begin position="376"/>
        <end position="400"/>
    </location>
</feature>
<evidence type="ECO:0000313" key="8">
    <source>
        <dbReference type="EMBL" id="KAG8179146.1"/>
    </source>
</evidence>
<feature type="transmembrane region" description="Helical" evidence="6">
    <location>
        <begin position="406"/>
        <end position="428"/>
    </location>
</feature>
<proteinExistence type="inferred from homology"/>
<feature type="transmembrane region" description="Helical" evidence="6">
    <location>
        <begin position="259"/>
        <end position="279"/>
    </location>
</feature>
<dbReference type="AlphaFoldDB" id="A0AAV6U666"/>
<feature type="transmembrane region" description="Helical" evidence="6">
    <location>
        <begin position="328"/>
        <end position="346"/>
    </location>
</feature>
<evidence type="ECO:0000313" key="9">
    <source>
        <dbReference type="Proteomes" id="UP000827092"/>
    </source>
</evidence>
<dbReference type="PANTHER" id="PTHR16172">
    <property type="entry name" value="MAJOR FACILITATOR SUPERFAMILY DOMAIN-CONTAINING PROTEIN 6-LIKE"/>
    <property type="match status" value="1"/>
</dbReference>
<dbReference type="PROSITE" id="PS50850">
    <property type="entry name" value="MFS"/>
    <property type="match status" value="1"/>
</dbReference>
<evidence type="ECO:0000259" key="7">
    <source>
        <dbReference type="PROSITE" id="PS50850"/>
    </source>
</evidence>
<dbReference type="Pfam" id="PF12832">
    <property type="entry name" value="MFS_1_like"/>
    <property type="match status" value="1"/>
</dbReference>
<sequence length="574" mass="64768">MYTCSGKEVYLLSISRLNLILIIMVDCSCLKNIPYRNVKLHYYYVNAAMACVIPFLPVHAKEIGISAVSLGFIYSFMPLVTMVLKPFFGAVADYFDNLKMLLFIFIGVMMVSSTLTVSVPRKHNMISSEVRCMATGTYLYFKSKPSQDCMMDIVTSKPLQCIMQCSECTAFQDVPSLKKDYTERMCMKKILHRVQTIVHLRKESNSTQLFSVQNMKLDDKNMNTLCFVNLTFTCSSTCEPVLQECYTGKQEPEYSSDQFWLFLIFATMSVSLGGVVSSFSDAICFNELRENGHLYGRQRLWGTIGWGLFSPLAGYLNELVSGDSFLKAYQAGALVQVILLIYDLCIVNRLKTKNLKCSQNIYKDFVKVFCQFKMMAFMLSVLVIGAFTALMWTLLFWHLMDLGGTSGLLGLVSAVQCFLGELVFFFFAGRIISTLGPFNILSLNFICFGVRFIAYSYLRNPWLVLPIELLQGPTYGLFYATMATFAHTSSLPGTEVTVQGMVGSAFEFGMMFGNLFGGMSMQMYGGVFTFFWAGIISFTYCLINILFYVLLRFLVKQRVEAVVAVPVEESSSFM</sequence>
<feature type="transmembrane region" description="Helical" evidence="6">
    <location>
        <begin position="100"/>
        <end position="119"/>
    </location>
</feature>
<dbReference type="InterPro" id="IPR036259">
    <property type="entry name" value="MFS_trans_sf"/>
</dbReference>
<keyword evidence="4 6" id="KW-1133">Transmembrane helix</keyword>
<dbReference type="Proteomes" id="UP000827092">
    <property type="component" value="Unassembled WGS sequence"/>
</dbReference>
<feature type="transmembrane region" description="Helical" evidence="6">
    <location>
        <begin position="530"/>
        <end position="551"/>
    </location>
</feature>
<keyword evidence="9" id="KW-1185">Reference proteome</keyword>
<dbReference type="InterPro" id="IPR024989">
    <property type="entry name" value="MFS_assoc_dom"/>
</dbReference>
<dbReference type="InterPro" id="IPR051717">
    <property type="entry name" value="MFS_MFSD6"/>
</dbReference>
<keyword evidence="5 6" id="KW-0472">Membrane</keyword>
<reference evidence="8 9" key="1">
    <citation type="journal article" date="2022" name="Nat. Ecol. Evol.">
        <title>A masculinizing supergene underlies an exaggerated male reproductive morph in a spider.</title>
        <authorList>
            <person name="Hendrickx F."/>
            <person name="De Corte Z."/>
            <person name="Sonet G."/>
            <person name="Van Belleghem S.M."/>
            <person name="Kostlbacher S."/>
            <person name="Vangestel C."/>
        </authorList>
    </citation>
    <scope>NUCLEOTIDE SEQUENCE [LARGE SCALE GENOMIC DNA]</scope>
    <source>
        <strain evidence="8">W744_W776</strain>
    </source>
</reference>
<evidence type="ECO:0000256" key="3">
    <source>
        <dbReference type="ARBA" id="ARBA00022692"/>
    </source>
</evidence>
<dbReference type="InterPro" id="IPR020846">
    <property type="entry name" value="MFS_dom"/>
</dbReference>
<evidence type="ECO:0000256" key="6">
    <source>
        <dbReference type="SAM" id="Phobius"/>
    </source>
</evidence>
<keyword evidence="3 6" id="KW-0812">Transmembrane</keyword>
<evidence type="ECO:0000256" key="4">
    <source>
        <dbReference type="ARBA" id="ARBA00022989"/>
    </source>
</evidence>
<comment type="similarity">
    <text evidence="2">Belongs to the major facilitator superfamily. MFSD6 family.</text>
</comment>
<dbReference type="GO" id="GO:0022857">
    <property type="term" value="F:transmembrane transporter activity"/>
    <property type="evidence" value="ECO:0007669"/>
    <property type="project" value="InterPro"/>
</dbReference>
<comment type="subcellular location">
    <subcellularLocation>
        <location evidence="1">Membrane</location>
        <topology evidence="1">Multi-pass membrane protein</topology>
    </subcellularLocation>
</comment>
<organism evidence="8 9">
    <name type="scientific">Oedothorax gibbosus</name>
    <dbReference type="NCBI Taxonomy" id="931172"/>
    <lineage>
        <taxon>Eukaryota</taxon>
        <taxon>Metazoa</taxon>
        <taxon>Ecdysozoa</taxon>
        <taxon>Arthropoda</taxon>
        <taxon>Chelicerata</taxon>
        <taxon>Arachnida</taxon>
        <taxon>Araneae</taxon>
        <taxon>Araneomorphae</taxon>
        <taxon>Entelegynae</taxon>
        <taxon>Araneoidea</taxon>
        <taxon>Linyphiidae</taxon>
        <taxon>Erigoninae</taxon>
        <taxon>Oedothorax</taxon>
    </lineage>
</organism>
<evidence type="ECO:0000256" key="1">
    <source>
        <dbReference type="ARBA" id="ARBA00004141"/>
    </source>
</evidence>
<dbReference type="Gene3D" id="1.20.1250.20">
    <property type="entry name" value="MFS general substrate transporter like domains"/>
    <property type="match status" value="3"/>
</dbReference>
<dbReference type="GO" id="GO:0016020">
    <property type="term" value="C:membrane"/>
    <property type="evidence" value="ECO:0007669"/>
    <property type="project" value="UniProtKB-SubCell"/>
</dbReference>
<feature type="domain" description="Major facilitator superfamily (MFS) profile" evidence="7">
    <location>
        <begin position="373"/>
        <end position="574"/>
    </location>
</feature>
<dbReference type="EMBL" id="JAFNEN010000646">
    <property type="protein sequence ID" value="KAG8179146.1"/>
    <property type="molecule type" value="Genomic_DNA"/>
</dbReference>
<dbReference type="PANTHER" id="PTHR16172:SF30">
    <property type="entry name" value="SUGAR BABY, ISOFORM C"/>
    <property type="match status" value="1"/>
</dbReference>
<accession>A0AAV6U666</accession>
<evidence type="ECO:0000256" key="5">
    <source>
        <dbReference type="ARBA" id="ARBA00023136"/>
    </source>
</evidence>